<feature type="compositionally biased region" description="Basic and acidic residues" evidence="1">
    <location>
        <begin position="59"/>
        <end position="73"/>
    </location>
</feature>
<comment type="caution">
    <text evidence="2">The sequence shown here is derived from an EMBL/GenBank/DDBJ whole genome shotgun (WGS) entry which is preliminary data.</text>
</comment>
<gene>
    <name evidence="2" type="ORF">XENOCAPTIV_014925</name>
</gene>
<feature type="non-terminal residue" evidence="2">
    <location>
        <position position="1"/>
    </location>
</feature>
<reference evidence="2 3" key="1">
    <citation type="submission" date="2021-06" db="EMBL/GenBank/DDBJ databases">
        <authorList>
            <person name="Palmer J.M."/>
        </authorList>
    </citation>
    <scope>NUCLEOTIDE SEQUENCE [LARGE SCALE GENOMIC DNA]</scope>
    <source>
        <strain evidence="2 3">XC_2019</strain>
        <tissue evidence="2">Muscle</tissue>
    </source>
</reference>
<dbReference type="PANTHER" id="PTHR28336:SF4">
    <property type="entry name" value="DEATH DOMAIN-CONTAINING PROTEIN 1"/>
    <property type="match status" value="1"/>
</dbReference>
<organism evidence="2 3">
    <name type="scientific">Xenoophorus captivus</name>
    <dbReference type="NCBI Taxonomy" id="1517983"/>
    <lineage>
        <taxon>Eukaryota</taxon>
        <taxon>Metazoa</taxon>
        <taxon>Chordata</taxon>
        <taxon>Craniata</taxon>
        <taxon>Vertebrata</taxon>
        <taxon>Euteleostomi</taxon>
        <taxon>Actinopterygii</taxon>
        <taxon>Neopterygii</taxon>
        <taxon>Teleostei</taxon>
        <taxon>Neoteleostei</taxon>
        <taxon>Acanthomorphata</taxon>
        <taxon>Ovalentaria</taxon>
        <taxon>Atherinomorphae</taxon>
        <taxon>Cyprinodontiformes</taxon>
        <taxon>Goodeidae</taxon>
        <taxon>Xenoophorus</taxon>
    </lineage>
</organism>
<sequence>FSENKAMSCSVSVVDIFLSVGEDMDNIMDRVTKIIPKLDAAVLRLTVHEESAGAAVRQESTDKDASCQTEDIRNPQSESSLELKEEVQDVCDQKNMLDSGFNSSNCGKEKDIEGEPHIRGQKRDFHYQACLLEAEEKDRENKTEKGNEEKWVTVRFTGQMDDSNKPTDVCFIRAPADGLRCEVDDALSCLMVSGSEELVSRVIRVKVQAGDTFHFPVTVAVPFCLRHRSSHREVAVKFVDEEKRESYITPVTTDGARGGQKVLFSVISRVET</sequence>
<evidence type="ECO:0000313" key="2">
    <source>
        <dbReference type="EMBL" id="MEQ2202761.1"/>
    </source>
</evidence>
<dbReference type="EMBL" id="JAHRIN010033917">
    <property type="protein sequence ID" value="MEQ2202761.1"/>
    <property type="molecule type" value="Genomic_DNA"/>
</dbReference>
<evidence type="ECO:0000256" key="1">
    <source>
        <dbReference type="SAM" id="MobiDB-lite"/>
    </source>
</evidence>
<dbReference type="PANTHER" id="PTHR28336">
    <property type="entry name" value="BA1-643"/>
    <property type="match status" value="1"/>
</dbReference>
<feature type="region of interest" description="Disordered" evidence="1">
    <location>
        <begin position="51"/>
        <end position="82"/>
    </location>
</feature>
<name>A0ABV0R544_9TELE</name>
<protein>
    <submittedName>
        <fullName evidence="2">Uncharacterized protein</fullName>
    </submittedName>
</protein>
<dbReference type="Proteomes" id="UP001434883">
    <property type="component" value="Unassembled WGS sequence"/>
</dbReference>
<accession>A0ABV0R544</accession>
<proteinExistence type="predicted"/>
<evidence type="ECO:0000313" key="3">
    <source>
        <dbReference type="Proteomes" id="UP001434883"/>
    </source>
</evidence>
<keyword evidence="3" id="KW-1185">Reference proteome</keyword>